<sequence length="422" mass="49487">MDSNYNYDQYAQKAYSANVFKVDESEFIIEKRYKPTQQLGSGAYGIVIGCEDTKATQPEQKMVAIKKIERTFEHRFYAKRTLRELKILRNLKHENIVNLITIQLPKSRKNFYDIYCVTELLDTDLKRVIDKEHAKLNQDHFKLFLYQILRALKYMHSANILHRDLKPTNLLLNKQDCMLKVCDFGLSRALLQTTKSQQQNPNIMTDYVETRYYRAPELLLGLKTYTQAVDIWSVGCIFAEIVRGKTLWRGQNSKQQIKMIFETVGTPSKTKIMQVQDTFVSQKLVELVQELGSLDKVPWDRVVKGLPPEGYDLLEKLLEIDYKKRITAAEALKHPYLKELHNPSDEPTRSPVSNMEFEFEMYEFTNEQLKDMIYEEILLYHYPDFKKTYEEKISNNQSVISHIMKGESAKIIDPEADDDYPI</sequence>
<dbReference type="PROSITE" id="PS50011">
    <property type="entry name" value="PROTEIN_KINASE_DOM"/>
    <property type="match status" value="1"/>
</dbReference>
<keyword evidence="2 3" id="KW-0067">ATP-binding</keyword>
<dbReference type="Pfam" id="PF00069">
    <property type="entry name" value="Pkinase"/>
    <property type="match status" value="1"/>
</dbReference>
<dbReference type="InterPro" id="IPR000719">
    <property type="entry name" value="Prot_kinase_dom"/>
</dbReference>
<reference evidence="6" key="1">
    <citation type="submission" date="2021-01" db="EMBL/GenBank/DDBJ databases">
        <authorList>
            <consortium name="Genoscope - CEA"/>
            <person name="William W."/>
        </authorList>
    </citation>
    <scope>NUCLEOTIDE SEQUENCE</scope>
</reference>
<dbReference type="FunFam" id="1.10.510.10:FF:000098">
    <property type="entry name" value="Mitogen-activated protein kinase 1"/>
    <property type="match status" value="1"/>
</dbReference>
<dbReference type="PROSITE" id="PS00107">
    <property type="entry name" value="PROTEIN_KINASE_ATP"/>
    <property type="match status" value="1"/>
</dbReference>
<evidence type="ECO:0000256" key="1">
    <source>
        <dbReference type="ARBA" id="ARBA00022741"/>
    </source>
</evidence>
<evidence type="ECO:0000256" key="4">
    <source>
        <dbReference type="RuleBase" id="RU000304"/>
    </source>
</evidence>
<dbReference type="InterPro" id="IPR008271">
    <property type="entry name" value="Ser/Thr_kinase_AS"/>
</dbReference>
<keyword evidence="7" id="KW-1185">Reference proteome</keyword>
<accession>A0A8S1LQQ2</accession>
<keyword evidence="1 3" id="KW-0547">Nucleotide-binding</keyword>
<evidence type="ECO:0000256" key="3">
    <source>
        <dbReference type="PROSITE-ProRule" id="PRU10141"/>
    </source>
</evidence>
<dbReference type="OrthoDB" id="192887at2759"/>
<comment type="caution">
    <text evidence="6">The sequence shown here is derived from an EMBL/GenBank/DDBJ whole genome shotgun (WGS) entry which is preliminary data.</text>
</comment>
<dbReference type="FunFam" id="3.30.200.20:FF:000815">
    <property type="entry name" value="Mitogen-activated protein kinase"/>
    <property type="match status" value="1"/>
</dbReference>
<dbReference type="InterPro" id="IPR017441">
    <property type="entry name" value="Protein_kinase_ATP_BS"/>
</dbReference>
<evidence type="ECO:0000313" key="6">
    <source>
        <dbReference type="EMBL" id="CAD8070668.1"/>
    </source>
</evidence>
<feature type="binding site" evidence="3">
    <location>
        <position position="67"/>
    </location>
    <ligand>
        <name>ATP</name>
        <dbReference type="ChEBI" id="CHEBI:30616"/>
    </ligand>
</feature>
<proteinExistence type="inferred from homology"/>
<dbReference type="InterPro" id="IPR050117">
    <property type="entry name" value="MAPK"/>
</dbReference>
<dbReference type="SMART" id="SM00220">
    <property type="entry name" value="S_TKc"/>
    <property type="match status" value="1"/>
</dbReference>
<evidence type="ECO:0000259" key="5">
    <source>
        <dbReference type="PROSITE" id="PS50011"/>
    </source>
</evidence>
<evidence type="ECO:0000256" key="2">
    <source>
        <dbReference type="ARBA" id="ARBA00022840"/>
    </source>
</evidence>
<dbReference type="GO" id="GO:0004674">
    <property type="term" value="F:protein serine/threonine kinase activity"/>
    <property type="evidence" value="ECO:0007669"/>
    <property type="project" value="UniProtKB-KW"/>
</dbReference>
<dbReference type="PANTHER" id="PTHR24055">
    <property type="entry name" value="MITOGEN-ACTIVATED PROTEIN KINASE"/>
    <property type="match status" value="1"/>
</dbReference>
<dbReference type="PROSITE" id="PS00108">
    <property type="entry name" value="PROTEIN_KINASE_ST"/>
    <property type="match status" value="1"/>
</dbReference>
<keyword evidence="4" id="KW-0723">Serine/threonine-protein kinase</keyword>
<name>A0A8S1LQQ2_9CILI</name>
<keyword evidence="4" id="KW-0808">Transferase</keyword>
<dbReference type="EMBL" id="CAJJDN010000027">
    <property type="protein sequence ID" value="CAD8070668.1"/>
    <property type="molecule type" value="Genomic_DNA"/>
</dbReference>
<gene>
    <name evidence="6" type="ORF">PSON_ATCC_30995.1.T0270110</name>
</gene>
<evidence type="ECO:0000313" key="7">
    <source>
        <dbReference type="Proteomes" id="UP000692954"/>
    </source>
</evidence>
<dbReference type="AlphaFoldDB" id="A0A8S1LQQ2"/>
<keyword evidence="4" id="KW-0418">Kinase</keyword>
<dbReference type="Proteomes" id="UP000692954">
    <property type="component" value="Unassembled WGS sequence"/>
</dbReference>
<dbReference type="CDD" id="cd07834">
    <property type="entry name" value="STKc_MAPK"/>
    <property type="match status" value="1"/>
</dbReference>
<dbReference type="GO" id="GO:0005524">
    <property type="term" value="F:ATP binding"/>
    <property type="evidence" value="ECO:0007669"/>
    <property type="project" value="UniProtKB-UniRule"/>
</dbReference>
<protein>
    <recommendedName>
        <fullName evidence="5">Protein kinase domain-containing protein</fullName>
    </recommendedName>
</protein>
<comment type="similarity">
    <text evidence="4">Belongs to the protein kinase superfamily.</text>
</comment>
<organism evidence="6 7">
    <name type="scientific">Paramecium sonneborni</name>
    <dbReference type="NCBI Taxonomy" id="65129"/>
    <lineage>
        <taxon>Eukaryota</taxon>
        <taxon>Sar</taxon>
        <taxon>Alveolata</taxon>
        <taxon>Ciliophora</taxon>
        <taxon>Intramacronucleata</taxon>
        <taxon>Oligohymenophorea</taxon>
        <taxon>Peniculida</taxon>
        <taxon>Parameciidae</taxon>
        <taxon>Paramecium</taxon>
    </lineage>
</organism>
<feature type="domain" description="Protein kinase" evidence="5">
    <location>
        <begin position="33"/>
        <end position="337"/>
    </location>
</feature>